<organism evidence="1 2">
    <name type="scientific">Botrytis fragariae</name>
    <dbReference type="NCBI Taxonomy" id="1964551"/>
    <lineage>
        <taxon>Eukaryota</taxon>
        <taxon>Fungi</taxon>
        <taxon>Dikarya</taxon>
        <taxon>Ascomycota</taxon>
        <taxon>Pezizomycotina</taxon>
        <taxon>Leotiomycetes</taxon>
        <taxon>Helotiales</taxon>
        <taxon>Sclerotiniaceae</taxon>
        <taxon>Botrytis</taxon>
    </lineage>
</organism>
<comment type="caution">
    <text evidence="1">The sequence shown here is derived from an EMBL/GenBank/DDBJ whole genome shotgun (WGS) entry which is preliminary data.</text>
</comment>
<protein>
    <submittedName>
        <fullName evidence="1">Uncharacterized protein</fullName>
    </submittedName>
</protein>
<sequence length="94" mass="10509">MGSMIDIRDGTESENSAGAASLVMSTTGKVTYPRTGLRKNKKASILRERRNHFLALEISSNRGYHGYQGISINFIYFTGAFHRQGSKKSLYLTF</sequence>
<reference evidence="1 2" key="1">
    <citation type="journal article" date="2020" name="Phytopathology">
        <title>A high-quality genome resource of Botrytis fragariae, a new and rapidly spreading fungal pathogen causing strawberry gray mold in the U.S.A.</title>
        <authorList>
            <person name="Wu Y."/>
            <person name="Saski C.A."/>
            <person name="Schnabel G."/>
            <person name="Xiao S."/>
            <person name="Hu M."/>
        </authorList>
    </citation>
    <scope>NUCLEOTIDE SEQUENCE [LARGE SCALE GENOMIC DNA]</scope>
    <source>
        <strain evidence="1 2">BVB16</strain>
    </source>
</reference>
<dbReference type="RefSeq" id="XP_037195296.1">
    <property type="nucleotide sequence ID" value="XM_037333168.1"/>
</dbReference>
<dbReference type="Proteomes" id="UP000531561">
    <property type="component" value="Unassembled WGS sequence"/>
</dbReference>
<name>A0A8H6AZJ2_9HELO</name>
<accession>A0A8H6AZJ2</accession>
<dbReference type="AlphaFoldDB" id="A0A8H6AZJ2"/>
<dbReference type="GeneID" id="59256860"/>
<proteinExistence type="predicted"/>
<evidence type="ECO:0000313" key="2">
    <source>
        <dbReference type="Proteomes" id="UP000531561"/>
    </source>
</evidence>
<gene>
    <name evidence="1" type="ORF">Bfra_002755</name>
</gene>
<dbReference type="EMBL" id="JABFCT010000004">
    <property type="protein sequence ID" value="KAF5876350.1"/>
    <property type="molecule type" value="Genomic_DNA"/>
</dbReference>
<keyword evidence="2" id="KW-1185">Reference proteome</keyword>
<evidence type="ECO:0000313" key="1">
    <source>
        <dbReference type="EMBL" id="KAF5876350.1"/>
    </source>
</evidence>